<evidence type="ECO:0000256" key="1">
    <source>
        <dbReference type="ARBA" id="ARBA00023125"/>
    </source>
</evidence>
<dbReference type="Proteomes" id="UP000245639">
    <property type="component" value="Unassembled WGS sequence"/>
</dbReference>
<accession>A0A2U1E7I3</accession>
<feature type="compositionally biased region" description="Low complexity" evidence="2">
    <location>
        <begin position="64"/>
        <end position="87"/>
    </location>
</feature>
<dbReference type="RefSeq" id="WP_116711490.1">
    <property type="nucleotide sequence ID" value="NZ_QEKW01000034.1"/>
</dbReference>
<keyword evidence="1" id="KW-0238">DNA-binding</keyword>
<dbReference type="EMBL" id="QEKW01000034">
    <property type="protein sequence ID" value="PVY95891.1"/>
    <property type="molecule type" value="Genomic_DNA"/>
</dbReference>
<reference evidence="5 6" key="1">
    <citation type="submission" date="2018-04" db="EMBL/GenBank/DDBJ databases">
        <title>Genomic Encyclopedia of Type Strains, Phase IV (KMG-IV): sequencing the most valuable type-strain genomes for metagenomic binning, comparative biology and taxonomic classification.</title>
        <authorList>
            <person name="Goeker M."/>
        </authorList>
    </citation>
    <scope>NUCLEOTIDE SEQUENCE [LARGE SCALE GENOMIC DNA]</scope>
    <source>
        <strain evidence="5 6">DSM 45771</strain>
    </source>
</reference>
<evidence type="ECO:0000259" key="4">
    <source>
        <dbReference type="Pfam" id="PF23359"/>
    </source>
</evidence>
<dbReference type="Gene3D" id="4.10.320.10">
    <property type="entry name" value="E3-binding domain"/>
    <property type="match status" value="1"/>
</dbReference>
<dbReference type="AlphaFoldDB" id="A0A2U1E7I3"/>
<dbReference type="OrthoDB" id="4113332at2"/>
<evidence type="ECO:0000256" key="2">
    <source>
        <dbReference type="SAM" id="MobiDB-lite"/>
    </source>
</evidence>
<name>A0A2U1E7I3_9PSEU</name>
<protein>
    <submittedName>
        <fullName evidence="5">Lsr2 protein</fullName>
    </submittedName>
</protein>
<proteinExistence type="predicted"/>
<dbReference type="GO" id="GO:0003677">
    <property type="term" value="F:DNA binding"/>
    <property type="evidence" value="ECO:0007669"/>
    <property type="project" value="UniProtKB-KW"/>
</dbReference>
<comment type="caution">
    <text evidence="5">The sequence shown here is derived from an EMBL/GenBank/DDBJ whole genome shotgun (WGS) entry which is preliminary data.</text>
</comment>
<evidence type="ECO:0000313" key="6">
    <source>
        <dbReference type="Proteomes" id="UP000245639"/>
    </source>
</evidence>
<feature type="domain" description="Lsr2 DNA-binding" evidence="4">
    <location>
        <begin position="90"/>
        <end position="123"/>
    </location>
</feature>
<dbReference type="Gene3D" id="3.30.60.230">
    <property type="entry name" value="Lsr2, dimerization domain"/>
    <property type="match status" value="1"/>
</dbReference>
<evidence type="ECO:0000259" key="3">
    <source>
        <dbReference type="Pfam" id="PF11774"/>
    </source>
</evidence>
<evidence type="ECO:0000313" key="5">
    <source>
        <dbReference type="EMBL" id="PVY95891.1"/>
    </source>
</evidence>
<feature type="domain" description="Lsr2 dimerization" evidence="3">
    <location>
        <begin position="1"/>
        <end position="58"/>
    </location>
</feature>
<dbReference type="Pfam" id="PF11774">
    <property type="entry name" value="Lsr2"/>
    <property type="match status" value="1"/>
</dbReference>
<dbReference type="InterPro" id="IPR024412">
    <property type="entry name" value="Lsr2_dim_dom"/>
</dbReference>
<dbReference type="InterPro" id="IPR055370">
    <property type="entry name" value="Lsr2_DNA-bd"/>
</dbReference>
<feature type="region of interest" description="Disordered" evidence="2">
    <location>
        <begin position="54"/>
        <end position="96"/>
    </location>
</feature>
<dbReference type="InterPro" id="IPR042261">
    <property type="entry name" value="Lsr2-like_dimerization"/>
</dbReference>
<keyword evidence="6" id="KW-1185">Reference proteome</keyword>
<dbReference type="GO" id="GO:0016746">
    <property type="term" value="F:acyltransferase activity"/>
    <property type="evidence" value="ECO:0007669"/>
    <property type="project" value="InterPro"/>
</dbReference>
<dbReference type="InterPro" id="IPR036625">
    <property type="entry name" value="E3-bd_dom_sf"/>
</dbReference>
<dbReference type="Pfam" id="PF23359">
    <property type="entry name" value="Lsr2_DNA-bd"/>
    <property type="match status" value="1"/>
</dbReference>
<sequence length="126" mass="13782">MAQRTVVTLLDDLDQSPADETVEFGLDGVTYEIDLSAQHAATLRDALRDYVEHARRTGGRRRASTGSSSGGRSATGGDRRNGAGARASVDREQNQAIREWARKQGMTVSDRGRIAREVADAYHRSH</sequence>
<organism evidence="5 6">
    <name type="scientific">Actinomycetospora cinnamomea</name>
    <dbReference type="NCBI Taxonomy" id="663609"/>
    <lineage>
        <taxon>Bacteria</taxon>
        <taxon>Bacillati</taxon>
        <taxon>Actinomycetota</taxon>
        <taxon>Actinomycetes</taxon>
        <taxon>Pseudonocardiales</taxon>
        <taxon>Pseudonocardiaceae</taxon>
        <taxon>Actinomycetospora</taxon>
    </lineage>
</organism>
<gene>
    <name evidence="5" type="ORF">C8D89_1343</name>
</gene>